<dbReference type="Proteomes" id="UP000198518">
    <property type="component" value="Unassembled WGS sequence"/>
</dbReference>
<dbReference type="AlphaFoldDB" id="A0A1I0NWJ0"/>
<dbReference type="EMBL" id="FOJA01000001">
    <property type="protein sequence ID" value="SEW06217.1"/>
    <property type="molecule type" value="Genomic_DNA"/>
</dbReference>
<proteinExistence type="predicted"/>
<gene>
    <name evidence="1" type="ORF">SAMN04487945_1212</name>
</gene>
<protein>
    <submittedName>
        <fullName evidence="1">Uncharacterized protein</fullName>
    </submittedName>
</protein>
<organism evidence="1 2">
    <name type="scientific">Halobacterium jilantaiense</name>
    <dbReference type="NCBI Taxonomy" id="355548"/>
    <lineage>
        <taxon>Archaea</taxon>
        <taxon>Methanobacteriati</taxon>
        <taxon>Methanobacteriota</taxon>
        <taxon>Stenosarchaea group</taxon>
        <taxon>Halobacteria</taxon>
        <taxon>Halobacteriales</taxon>
        <taxon>Halobacteriaceae</taxon>
        <taxon>Halobacterium</taxon>
    </lineage>
</organism>
<dbReference type="PROSITE" id="PS51257">
    <property type="entry name" value="PROKAR_LIPOPROTEIN"/>
    <property type="match status" value="1"/>
</dbReference>
<keyword evidence="2" id="KW-1185">Reference proteome</keyword>
<dbReference type="STRING" id="355548.SAMN04487945_1212"/>
<name>A0A1I0NWJ0_9EURY</name>
<sequence>MKRLTACLAVALLAVAGCTALPGVGGDVSPPGVEDGELANETTLLESHVDARGDSYEVRNAYEETAGDTTMTDEERIVVANSAIFVERESATNGSTTSTLEAFANESFAASRLDRGDGPDFGLGSRYSPGGTHGAARQSDLLRLADFQTAGTTTENGERVARLRADSFVENASVDADLESATLLVAGDGLVHKLEYTMSDYAGTDEFHHTVTLAETEVDAAPAPGWTGDARAELPTADLDVRTTSDGYVAIDHTGGDTFTARIRVGDQLFTQENFGEGQSLFVGQSDGTYELGSLQHGDPIEGGVEITVEGIVNRKHVTVNAAG</sequence>
<evidence type="ECO:0000313" key="1">
    <source>
        <dbReference type="EMBL" id="SEW06217.1"/>
    </source>
</evidence>
<evidence type="ECO:0000313" key="2">
    <source>
        <dbReference type="Proteomes" id="UP000198518"/>
    </source>
</evidence>
<dbReference type="RefSeq" id="WP_089668458.1">
    <property type="nucleotide sequence ID" value="NZ_FOJA01000001.1"/>
</dbReference>
<accession>A0A1I0NWJ0</accession>
<reference evidence="1 2" key="1">
    <citation type="submission" date="2016-10" db="EMBL/GenBank/DDBJ databases">
        <authorList>
            <person name="de Groot N.N."/>
        </authorList>
    </citation>
    <scope>NUCLEOTIDE SEQUENCE [LARGE SCALE GENOMIC DNA]</scope>
    <source>
        <strain evidence="1 2">CGMCC 1.5337</strain>
    </source>
</reference>